<dbReference type="KEGG" id="rdn:HMPREF0733_11064"/>
<gene>
    <name evidence="1" type="ordered locus">HMPREF0733_11064</name>
</gene>
<protein>
    <submittedName>
        <fullName evidence="1">Uncharacterized protein</fullName>
    </submittedName>
</protein>
<organism evidence="1 2">
    <name type="scientific">Rothia dentocariosa (strain ATCC 17931 / CDC X599 / XDIA)</name>
    <dbReference type="NCBI Taxonomy" id="762948"/>
    <lineage>
        <taxon>Bacteria</taxon>
        <taxon>Bacillati</taxon>
        <taxon>Actinomycetota</taxon>
        <taxon>Actinomycetes</taxon>
        <taxon>Micrococcales</taxon>
        <taxon>Micrococcaceae</taxon>
        <taxon>Rothia</taxon>
    </lineage>
</organism>
<dbReference type="EMBL" id="CP002280">
    <property type="protein sequence ID" value="ADP40521.1"/>
    <property type="molecule type" value="Genomic_DNA"/>
</dbReference>
<name>E3H3X9_ROTDC</name>
<accession>E3H3X9</accession>
<dbReference type="HOGENOM" id="CLU_2901464_0_0_11"/>
<dbReference type="Proteomes" id="UP000000387">
    <property type="component" value="Chromosome"/>
</dbReference>
<proteinExistence type="predicted"/>
<reference evidence="2" key="1">
    <citation type="submission" date="2010-10" db="EMBL/GenBank/DDBJ databases">
        <title>The complete genome of Rothia dentocariosa ATCC 17931.</title>
        <authorList>
            <person name="Muzny D."/>
            <person name="Qin X."/>
            <person name="Buhay C."/>
            <person name="Dugan-Rocha S."/>
            <person name="Ding Y."/>
            <person name="Chen G."/>
            <person name="Hawes A."/>
            <person name="Holder M."/>
            <person name="Jhangiani S."/>
            <person name="Johnson A."/>
            <person name="Khan Z."/>
            <person name="Li Z."/>
            <person name="Liu W."/>
            <person name="Liu X."/>
            <person name="Perez L."/>
            <person name="Shen H."/>
            <person name="Wang Q."/>
            <person name="Watt J."/>
            <person name="Xi L."/>
            <person name="Xin Y."/>
            <person name="Zhou J."/>
            <person name="Deng J."/>
            <person name="Jiang H."/>
            <person name="Liu Y."/>
            <person name="Qu J."/>
            <person name="Song X.-Z."/>
            <person name="Zhang L."/>
            <person name="Villasana D."/>
            <person name="Johnson A."/>
            <person name="Liu J."/>
            <person name="Liyanage D."/>
            <person name="Lorensuhewa L."/>
            <person name="Robinson T."/>
            <person name="Song A."/>
            <person name="Song B.-B."/>
            <person name="Dinh H."/>
            <person name="Thornton R."/>
            <person name="Coyle M."/>
            <person name="Francisco L."/>
            <person name="Jackson L."/>
            <person name="Javaid M."/>
            <person name="Korchina V."/>
            <person name="Kovar C."/>
            <person name="Mata R."/>
            <person name="Mathew T."/>
            <person name="Ngo R."/>
            <person name="Nguyen L."/>
            <person name="Nguyen N."/>
            <person name="Okwuonu G."/>
            <person name="Ongeri F."/>
            <person name="Pham C."/>
            <person name="Simmons D."/>
            <person name="Wilczek-Boney K."/>
            <person name="Hale W."/>
            <person name="Jakkamsetti A."/>
            <person name="Pham P."/>
            <person name="Ruth R."/>
            <person name="San Lucas F."/>
            <person name="Warren J."/>
            <person name="Zhang J."/>
            <person name="Zhao Z."/>
            <person name="Zhou C."/>
            <person name="Zhu D."/>
            <person name="Lee S."/>
            <person name="Bess C."/>
            <person name="Blankenburg K."/>
            <person name="Forbes L."/>
            <person name="Fu Q."/>
            <person name="Gubbala S."/>
            <person name="Hirani K."/>
            <person name="Jayaseelan J.C."/>
            <person name="Lara F."/>
            <person name="Munidasa M."/>
            <person name="Palculict T."/>
            <person name="Patil S."/>
            <person name="Pu L.-L."/>
            <person name="Saada N."/>
            <person name="Tang L."/>
            <person name="Weissenberger G."/>
            <person name="Zhu Y."/>
            <person name="Hemphill L."/>
            <person name="Shang Y."/>
            <person name="Youmans B."/>
            <person name="Ayvaz T."/>
            <person name="Ross M."/>
            <person name="Santibanez J."/>
            <person name="Aqrawi P."/>
            <person name="Gross S."/>
            <person name="Joshi V."/>
            <person name="Fowler G."/>
            <person name="Nazareth L."/>
            <person name="Reid J."/>
            <person name="Worley K."/>
            <person name="Petrosino J."/>
            <person name="Highlander S."/>
            <person name="Gibbs R."/>
        </authorList>
    </citation>
    <scope>NUCLEOTIDE SEQUENCE [LARGE SCALE GENOMIC DNA]</scope>
    <source>
        <strain evidence="2">ATCC 17931 / CDC X599 / XDIA</strain>
    </source>
</reference>
<dbReference type="AlphaFoldDB" id="E3H3X9"/>
<evidence type="ECO:0000313" key="2">
    <source>
        <dbReference type="Proteomes" id="UP000000387"/>
    </source>
</evidence>
<sequence>MMLTCEGHIALKILRNSGGVFMDKDTVLLEELAGQEIAQISGGVDNIDFGFWHALESIYRVF</sequence>
<evidence type="ECO:0000313" key="1">
    <source>
        <dbReference type="EMBL" id="ADP40521.1"/>
    </source>
</evidence>